<reference evidence="2 3" key="1">
    <citation type="submission" date="2016-02" db="EMBL/GenBank/DDBJ databases">
        <title>Biosynthesis of antibiotic leucinostatins and their inhibition on Phytophthora in bio-control Purpureocillium lilacinum.</title>
        <authorList>
            <person name="Wang G."/>
            <person name="Liu Z."/>
            <person name="Lin R."/>
            <person name="Li E."/>
            <person name="Mao Z."/>
            <person name="Ling J."/>
            <person name="Yin W."/>
            <person name="Xie B."/>
        </authorList>
    </citation>
    <scope>NUCLEOTIDE SEQUENCE [LARGE SCALE GENOMIC DNA]</scope>
    <source>
        <strain evidence="2">PLFJ-1</strain>
    </source>
</reference>
<gene>
    <name evidence="2" type="ORF">VFPFJ_08665</name>
</gene>
<protein>
    <submittedName>
        <fullName evidence="2">Uncharacterized protein</fullName>
    </submittedName>
</protein>
<evidence type="ECO:0000313" key="3">
    <source>
        <dbReference type="Proteomes" id="UP000078340"/>
    </source>
</evidence>
<sequence length="91" mass="10065">MYNGRADVARREAGSGRLRRPSCARSGTCKASQGWRRADEKRATKCAASEGTRAVVRSVQELARLPVAREEGEEKDGQRRGAGCCWELEVR</sequence>
<dbReference type="Proteomes" id="UP000078340">
    <property type="component" value="Unassembled WGS sequence"/>
</dbReference>
<name>A0A179GYJ5_PURLI</name>
<organism evidence="2 3">
    <name type="scientific">Purpureocillium lilacinum</name>
    <name type="common">Paecilomyces lilacinus</name>
    <dbReference type="NCBI Taxonomy" id="33203"/>
    <lineage>
        <taxon>Eukaryota</taxon>
        <taxon>Fungi</taxon>
        <taxon>Dikarya</taxon>
        <taxon>Ascomycota</taxon>
        <taxon>Pezizomycotina</taxon>
        <taxon>Sordariomycetes</taxon>
        <taxon>Hypocreomycetidae</taxon>
        <taxon>Hypocreales</taxon>
        <taxon>Ophiocordycipitaceae</taxon>
        <taxon>Purpureocillium</taxon>
    </lineage>
</organism>
<dbReference type="AlphaFoldDB" id="A0A179GYJ5"/>
<feature type="region of interest" description="Disordered" evidence="1">
    <location>
        <begin position="1"/>
        <end position="28"/>
    </location>
</feature>
<evidence type="ECO:0000256" key="1">
    <source>
        <dbReference type="SAM" id="MobiDB-lite"/>
    </source>
</evidence>
<comment type="caution">
    <text evidence="2">The sequence shown here is derived from an EMBL/GenBank/DDBJ whole genome shotgun (WGS) entry which is preliminary data.</text>
</comment>
<accession>A0A179GYJ5</accession>
<dbReference type="EMBL" id="LSBI01000008">
    <property type="protein sequence ID" value="OAQ82862.1"/>
    <property type="molecule type" value="Genomic_DNA"/>
</dbReference>
<proteinExistence type="predicted"/>
<evidence type="ECO:0000313" key="2">
    <source>
        <dbReference type="EMBL" id="OAQ82862.1"/>
    </source>
</evidence>